<comment type="caution">
    <text evidence="1">The sequence shown here is derived from an EMBL/GenBank/DDBJ whole genome shotgun (WGS) entry which is preliminary data.</text>
</comment>
<name>A0ACC3NGH2_9PEZI</name>
<protein>
    <submittedName>
        <fullName evidence="1">Uncharacterized protein</fullName>
    </submittedName>
</protein>
<accession>A0ACC3NGH2</accession>
<keyword evidence="2" id="KW-1185">Reference proteome</keyword>
<evidence type="ECO:0000313" key="2">
    <source>
        <dbReference type="Proteomes" id="UP001281147"/>
    </source>
</evidence>
<evidence type="ECO:0000313" key="1">
    <source>
        <dbReference type="EMBL" id="KAK3715698.1"/>
    </source>
</evidence>
<sequence length="555" mass="61266">MHAIKTTTGLVETSLFEAFEEGGLLANSNSQSYMVKTDIDVNLARQAFLSGGAATEIAIFSINTLNQNYRYADSGNIGAAIDLAELSELGHLAELCGRNKLAVHKPNQLASAVAPCLTFDRNAHLAVYTGEQPCGNPGHSSILFRPAHGEETIDASVIEQVIAPIILRYESEGSSVFDAVGGAAIRRLQAPDEILMFCVDCSASMRRATDFAEVNDTDDWSAPSQSPDAQSLVAGEFYNRTSFDDMKERLCEYEGFDDMCAIVGDTSERNRRYVINKVLSILRMMLSSEIIKKAETLENRRSHGRGYYHVRQQITELDRKLGKLKGFWAGLETHEEPVCDFLIYRATSSSRDISQRWTWSLGDDVPASTTTNANIPSLEADITDLPHQLRCPISHTLMEDAVTASDGHTYSQVAISQWFSIKRSSPMTGLALQDTSLTSNQVTCDEALRWRNGNSITTNREDSDEQPSKRPRSKKLEITFESRVISPSATLKDLYKLAFRGLAGRYVRFQLSTEQYGALSPQPTTTVSSRLINDGHKIAIRIPEDDPSTNLPAAA</sequence>
<dbReference type="EMBL" id="JAUTXU010000047">
    <property type="protein sequence ID" value="KAK3715698.1"/>
    <property type="molecule type" value="Genomic_DNA"/>
</dbReference>
<proteinExistence type="predicted"/>
<reference evidence="1" key="1">
    <citation type="submission" date="2023-07" db="EMBL/GenBank/DDBJ databases">
        <title>Black Yeasts Isolated from many extreme environments.</title>
        <authorList>
            <person name="Coleine C."/>
            <person name="Stajich J.E."/>
            <person name="Selbmann L."/>
        </authorList>
    </citation>
    <scope>NUCLEOTIDE SEQUENCE</scope>
    <source>
        <strain evidence="1">CCFEE 5714</strain>
    </source>
</reference>
<gene>
    <name evidence="1" type="ORF">LTR37_006923</name>
</gene>
<dbReference type="Proteomes" id="UP001281147">
    <property type="component" value="Unassembled WGS sequence"/>
</dbReference>
<organism evidence="1 2">
    <name type="scientific">Vermiconidia calcicola</name>
    <dbReference type="NCBI Taxonomy" id="1690605"/>
    <lineage>
        <taxon>Eukaryota</taxon>
        <taxon>Fungi</taxon>
        <taxon>Dikarya</taxon>
        <taxon>Ascomycota</taxon>
        <taxon>Pezizomycotina</taxon>
        <taxon>Dothideomycetes</taxon>
        <taxon>Dothideomycetidae</taxon>
        <taxon>Mycosphaerellales</taxon>
        <taxon>Extremaceae</taxon>
        <taxon>Vermiconidia</taxon>
    </lineage>
</organism>